<dbReference type="Proteomes" id="UP000770785">
    <property type="component" value="Unassembled WGS sequence"/>
</dbReference>
<dbReference type="GO" id="GO:0008253">
    <property type="term" value="F:5'-nucleotidase activity"/>
    <property type="evidence" value="ECO:0007669"/>
    <property type="project" value="UniProtKB-EC"/>
</dbReference>
<comment type="caution">
    <text evidence="7">The sequence shown here is derived from an EMBL/GenBank/DDBJ whole genome shotgun (WGS) entry which is preliminary data.</text>
</comment>
<keyword evidence="8" id="KW-1185">Reference proteome</keyword>
<comment type="catalytic activity">
    <reaction evidence="1 5">
        <text>a ribonucleoside 5'-phosphate + H2O = a ribonucleoside + phosphate</text>
        <dbReference type="Rhea" id="RHEA:12484"/>
        <dbReference type="ChEBI" id="CHEBI:15377"/>
        <dbReference type="ChEBI" id="CHEBI:18254"/>
        <dbReference type="ChEBI" id="CHEBI:43474"/>
        <dbReference type="ChEBI" id="CHEBI:58043"/>
        <dbReference type="EC" id="3.1.3.5"/>
    </reaction>
</comment>
<dbReference type="EMBL" id="JAATJH010000008">
    <property type="protein sequence ID" value="NJC28123.1"/>
    <property type="molecule type" value="Genomic_DNA"/>
</dbReference>
<dbReference type="SUPFAM" id="SSF64167">
    <property type="entry name" value="SurE-like"/>
    <property type="match status" value="1"/>
</dbReference>
<dbReference type="HAMAP" id="MF_00060">
    <property type="entry name" value="SurE"/>
    <property type="match status" value="1"/>
</dbReference>
<dbReference type="PANTHER" id="PTHR30457">
    <property type="entry name" value="5'-NUCLEOTIDASE SURE"/>
    <property type="match status" value="1"/>
</dbReference>
<gene>
    <name evidence="5" type="primary">surE</name>
    <name evidence="7" type="ORF">GGR27_003642</name>
</gene>
<keyword evidence="5" id="KW-0547">Nucleotide-binding</keyword>
<evidence type="ECO:0000256" key="5">
    <source>
        <dbReference type="HAMAP-Rule" id="MF_00060"/>
    </source>
</evidence>
<evidence type="ECO:0000313" key="8">
    <source>
        <dbReference type="Proteomes" id="UP000770785"/>
    </source>
</evidence>
<comment type="cofactor">
    <cofactor evidence="5">
        <name>a divalent metal cation</name>
        <dbReference type="ChEBI" id="CHEBI:60240"/>
    </cofactor>
    <text evidence="5">Binds 1 divalent metal cation per subunit.</text>
</comment>
<feature type="domain" description="Survival protein SurE-like phosphatase/nucleotidase" evidence="6">
    <location>
        <begin position="4"/>
        <end position="191"/>
    </location>
</feature>
<keyword evidence="4 5" id="KW-0378">Hydrolase</keyword>
<dbReference type="NCBIfam" id="NF001490">
    <property type="entry name" value="PRK00346.1-4"/>
    <property type="match status" value="1"/>
</dbReference>
<feature type="binding site" evidence="5">
    <location>
        <position position="98"/>
    </location>
    <ligand>
        <name>a divalent metal cation</name>
        <dbReference type="ChEBI" id="CHEBI:60240"/>
    </ligand>
</feature>
<dbReference type="Gene3D" id="3.40.1210.10">
    <property type="entry name" value="Survival protein SurE-like phosphatase/nucleotidase"/>
    <property type="match status" value="1"/>
</dbReference>
<evidence type="ECO:0000256" key="3">
    <source>
        <dbReference type="ARBA" id="ARBA00022723"/>
    </source>
</evidence>
<dbReference type="NCBIfam" id="NF001492">
    <property type="entry name" value="PRK00346.2-2"/>
    <property type="match status" value="1"/>
</dbReference>
<feature type="binding site" evidence="5">
    <location>
        <position position="40"/>
    </location>
    <ligand>
        <name>a divalent metal cation</name>
        <dbReference type="ChEBI" id="CHEBI:60240"/>
    </ligand>
</feature>
<reference evidence="7 8" key="1">
    <citation type="submission" date="2020-03" db="EMBL/GenBank/DDBJ databases">
        <title>Genomic Encyclopedia of Type Strains, Phase IV (KMG-IV): sequencing the most valuable type-strain genomes for metagenomic binning, comparative biology and taxonomic classification.</title>
        <authorList>
            <person name="Goeker M."/>
        </authorList>
    </citation>
    <scope>NUCLEOTIDE SEQUENCE [LARGE SCALE GENOMIC DNA]</scope>
    <source>
        <strain evidence="7 8">DSM 105096</strain>
    </source>
</reference>
<dbReference type="Pfam" id="PF01975">
    <property type="entry name" value="SurE"/>
    <property type="match status" value="1"/>
</dbReference>
<evidence type="ECO:0000256" key="2">
    <source>
        <dbReference type="ARBA" id="ARBA00011062"/>
    </source>
</evidence>
<evidence type="ECO:0000313" key="7">
    <source>
        <dbReference type="EMBL" id="NJC28123.1"/>
    </source>
</evidence>
<dbReference type="InterPro" id="IPR036523">
    <property type="entry name" value="SurE-like_sf"/>
</dbReference>
<protein>
    <recommendedName>
        <fullName evidence="5">5'-nucleotidase SurE</fullName>
        <ecNumber evidence="5">3.1.3.5</ecNumber>
    </recommendedName>
    <alternativeName>
        <fullName evidence="5">Nucleoside 5'-monophosphate phosphohydrolase</fullName>
    </alternativeName>
</protein>
<comment type="subcellular location">
    <subcellularLocation>
        <location evidence="5">Cytoplasm</location>
    </subcellularLocation>
</comment>
<comment type="function">
    <text evidence="5">Nucleotidase that shows phosphatase activity on nucleoside 5'-monophosphates.</text>
</comment>
<keyword evidence="3 5" id="KW-0479">Metal-binding</keyword>
<dbReference type="PANTHER" id="PTHR30457:SF0">
    <property type="entry name" value="PHOSPHATASE, PUTATIVE (AFU_ORTHOLOGUE AFUA_4G01070)-RELATED"/>
    <property type="match status" value="1"/>
</dbReference>
<evidence type="ECO:0000256" key="1">
    <source>
        <dbReference type="ARBA" id="ARBA00000815"/>
    </source>
</evidence>
<dbReference type="InterPro" id="IPR002828">
    <property type="entry name" value="SurE-like_Pase/nucleotidase"/>
</dbReference>
<dbReference type="NCBIfam" id="TIGR00087">
    <property type="entry name" value="surE"/>
    <property type="match status" value="1"/>
</dbReference>
<feature type="binding site" evidence="5">
    <location>
        <position position="10"/>
    </location>
    <ligand>
        <name>a divalent metal cation</name>
        <dbReference type="ChEBI" id="CHEBI:60240"/>
    </ligand>
</feature>
<evidence type="ECO:0000256" key="4">
    <source>
        <dbReference type="ARBA" id="ARBA00022801"/>
    </source>
</evidence>
<keyword evidence="5" id="KW-0963">Cytoplasm</keyword>
<feature type="binding site" evidence="5">
    <location>
        <position position="9"/>
    </location>
    <ligand>
        <name>a divalent metal cation</name>
        <dbReference type="ChEBI" id="CHEBI:60240"/>
    </ligand>
</feature>
<organism evidence="7 8">
    <name type="scientific">Neolewinella antarctica</name>
    <dbReference type="NCBI Taxonomy" id="442734"/>
    <lineage>
        <taxon>Bacteria</taxon>
        <taxon>Pseudomonadati</taxon>
        <taxon>Bacteroidota</taxon>
        <taxon>Saprospiria</taxon>
        <taxon>Saprospirales</taxon>
        <taxon>Lewinellaceae</taxon>
        <taxon>Neolewinella</taxon>
    </lineage>
</organism>
<dbReference type="RefSeq" id="WP_168039837.1">
    <property type="nucleotide sequence ID" value="NZ_JAATJH010000008.1"/>
</dbReference>
<dbReference type="InterPro" id="IPR030048">
    <property type="entry name" value="SurE"/>
</dbReference>
<evidence type="ECO:0000259" key="6">
    <source>
        <dbReference type="Pfam" id="PF01975"/>
    </source>
</evidence>
<name>A0ABX0XGX3_9BACT</name>
<dbReference type="EC" id="3.1.3.5" evidence="5"/>
<accession>A0ABX0XGX3</accession>
<proteinExistence type="inferred from homology"/>
<sequence>MPLILITNDDGITAGGIRELVSIALKYGEVLVVAPDSPQSAQGHAITIESPLFVRESSVFGEGVKAYECSGTPVDCVKIAKSVLLDGRVPDICVSGINHGSNAAVNILYSGTMSAAMEASLEGVPSVGFSFLDYRADADFSVCRPYVERIIEHVLENGMEEGNLYNVNIPNLPAEQIKGIKICRQADARWVEEYRAGEDPRGRPYYWLSGNFVNNDEREDADANALQAGYVSLVPSQHDLTNYASLARLQGMEGEFATAGGGTIANTGVAGKQRLEQF</sequence>
<comment type="similarity">
    <text evidence="2 5">Belongs to the SurE nucleotidase family.</text>
</comment>